<evidence type="ECO:0000313" key="5">
    <source>
        <dbReference type="Proteomes" id="UP000243333"/>
    </source>
</evidence>
<protein>
    <recommendedName>
        <fullName evidence="2">Biotin transporter</fullName>
    </recommendedName>
</protein>
<dbReference type="Gene3D" id="1.10.1760.20">
    <property type="match status" value="1"/>
</dbReference>
<proteinExistence type="inferred from homology"/>
<evidence type="ECO:0000313" key="4">
    <source>
        <dbReference type="EMBL" id="SDF17351.1"/>
    </source>
</evidence>
<keyword evidence="5" id="KW-1185">Reference proteome</keyword>
<keyword evidence="2 3" id="KW-0472">Membrane</keyword>
<dbReference type="AlphaFoldDB" id="A0A1G7IXE6"/>
<keyword evidence="2" id="KW-1003">Cell membrane</keyword>
<gene>
    <name evidence="4" type="ORF">SAMN05660235_00705</name>
</gene>
<dbReference type="GO" id="GO:0015225">
    <property type="term" value="F:biotin transmembrane transporter activity"/>
    <property type="evidence" value="ECO:0007669"/>
    <property type="project" value="UniProtKB-UniRule"/>
</dbReference>
<feature type="transmembrane region" description="Helical" evidence="3">
    <location>
        <begin position="49"/>
        <end position="68"/>
    </location>
</feature>
<dbReference type="PANTHER" id="PTHR34295:SF1">
    <property type="entry name" value="BIOTIN TRANSPORTER BIOY"/>
    <property type="match status" value="1"/>
</dbReference>
<name>A0A1G7IXE6_9FIRM</name>
<comment type="similarity">
    <text evidence="1 2">Belongs to the BioY family.</text>
</comment>
<feature type="transmembrane region" description="Helical" evidence="3">
    <location>
        <begin position="75"/>
        <end position="99"/>
    </location>
</feature>
<dbReference type="OrthoDB" id="9803495at2"/>
<feature type="transmembrane region" description="Helical" evidence="3">
    <location>
        <begin position="149"/>
        <end position="170"/>
    </location>
</feature>
<dbReference type="EMBL" id="FNBU01000003">
    <property type="protein sequence ID" value="SDF17351.1"/>
    <property type="molecule type" value="Genomic_DNA"/>
</dbReference>
<dbReference type="InterPro" id="IPR003784">
    <property type="entry name" value="BioY"/>
</dbReference>
<evidence type="ECO:0000256" key="3">
    <source>
        <dbReference type="SAM" id="Phobius"/>
    </source>
</evidence>
<keyword evidence="3" id="KW-0812">Transmembrane</keyword>
<dbReference type="GO" id="GO:0005886">
    <property type="term" value="C:plasma membrane"/>
    <property type="evidence" value="ECO:0007669"/>
    <property type="project" value="UniProtKB-SubCell"/>
</dbReference>
<dbReference type="Proteomes" id="UP000243333">
    <property type="component" value="Unassembled WGS sequence"/>
</dbReference>
<sequence>MPIRNMVLTGLFAALLAVGSQVSIPLGPVPHTLQVFFVMLAGVILGSRWAPASVAVWILLGCFGLPVFAQGKAGVAVLAGPTGGFLVGFMVCAYLVGLLTERTQLSVWRAAGAMLAGLVTAYALGLMGFMASFKYFLHKPMTWDKAISLAVLPFIPFDVIKSVMAAYIGVKVRRALLRAGYID</sequence>
<evidence type="ECO:0000256" key="1">
    <source>
        <dbReference type="ARBA" id="ARBA00010692"/>
    </source>
</evidence>
<reference evidence="5" key="1">
    <citation type="submission" date="2016-10" db="EMBL/GenBank/DDBJ databases">
        <authorList>
            <person name="Varghese N."/>
            <person name="Submissions S."/>
        </authorList>
    </citation>
    <scope>NUCLEOTIDE SEQUENCE [LARGE SCALE GENOMIC DNA]</scope>
    <source>
        <strain evidence="5">DSM 23256</strain>
    </source>
</reference>
<keyword evidence="2" id="KW-0813">Transport</keyword>
<dbReference type="PANTHER" id="PTHR34295">
    <property type="entry name" value="BIOTIN TRANSPORTER BIOY"/>
    <property type="match status" value="1"/>
</dbReference>
<dbReference type="PIRSF" id="PIRSF016661">
    <property type="entry name" value="BioY"/>
    <property type="match status" value="1"/>
</dbReference>
<dbReference type="Pfam" id="PF02632">
    <property type="entry name" value="BioY"/>
    <property type="match status" value="1"/>
</dbReference>
<keyword evidence="3" id="KW-1133">Transmembrane helix</keyword>
<dbReference type="STRING" id="1123285.SAMN05660235_00705"/>
<dbReference type="RefSeq" id="WP_093688164.1">
    <property type="nucleotide sequence ID" value="NZ_FNBU01000003.1"/>
</dbReference>
<evidence type="ECO:0000256" key="2">
    <source>
        <dbReference type="PIRNR" id="PIRNR016661"/>
    </source>
</evidence>
<feature type="transmembrane region" description="Helical" evidence="3">
    <location>
        <begin position="111"/>
        <end position="137"/>
    </location>
</feature>
<comment type="subcellular location">
    <subcellularLocation>
        <location evidence="2">Cell membrane</location>
        <topology evidence="2">Multi-pass membrane protein</topology>
    </subcellularLocation>
</comment>
<accession>A0A1G7IXE6</accession>
<organism evidence="4 5">
    <name type="scientific">Sporolituus thermophilus DSM 23256</name>
    <dbReference type="NCBI Taxonomy" id="1123285"/>
    <lineage>
        <taxon>Bacteria</taxon>
        <taxon>Bacillati</taxon>
        <taxon>Bacillota</taxon>
        <taxon>Negativicutes</taxon>
        <taxon>Selenomonadales</taxon>
        <taxon>Sporomusaceae</taxon>
        <taxon>Sporolituus</taxon>
    </lineage>
</organism>